<dbReference type="Pfam" id="PF13515">
    <property type="entry name" value="FUSC_2"/>
    <property type="match status" value="1"/>
</dbReference>
<feature type="transmembrane region" description="Helical" evidence="5">
    <location>
        <begin position="204"/>
        <end position="223"/>
    </location>
</feature>
<dbReference type="Proteomes" id="UP000186019">
    <property type="component" value="Unassembled WGS sequence"/>
</dbReference>
<evidence type="ECO:0000256" key="2">
    <source>
        <dbReference type="ARBA" id="ARBA00022692"/>
    </source>
</evidence>
<sequence>MYVPPRPSPQDDPHYAIRLGLTGALSFAAIPLMDPNMPTIMAALPVGLIAGQRKAFNPVAIIVAIVVVCVLATLMAWFVNVLQPLPVVYAGAMWLVYFLGFGMILRSGAAPGMLLVVMAVLFSVIGMSGSAAVAMMRSEFFSAALVALVVIPLAYMLVPARTRQVHVAAPVPPGGDAAMGAAIRASVLLALSFWLYAVMPPSDIMLAIMAAMVLVFPTRDAVFFEAGQRLRATLYGSALAIVVVAIYPLSPKLPILLGLVFLAGLWVGTRVLYDPRPHMAYQNALPAALALIAGGLSTQDLGQAVLSRVLLTLAGAFTAAYAVALLDSLSGWRTRAEPKIKDGAVRKRAEPSGS</sequence>
<dbReference type="RefSeq" id="WP_083686967.1">
    <property type="nucleotide sequence ID" value="NZ_FOAC01000001.1"/>
</dbReference>
<feature type="transmembrane region" description="Helical" evidence="5">
    <location>
        <begin position="305"/>
        <end position="326"/>
    </location>
</feature>
<dbReference type="AlphaFoldDB" id="A0A1N7F441"/>
<evidence type="ECO:0000256" key="3">
    <source>
        <dbReference type="ARBA" id="ARBA00022989"/>
    </source>
</evidence>
<evidence type="ECO:0000313" key="8">
    <source>
        <dbReference type="Proteomes" id="UP000186019"/>
    </source>
</evidence>
<feature type="transmembrane region" description="Helical" evidence="5">
    <location>
        <begin position="55"/>
        <end position="79"/>
    </location>
</feature>
<dbReference type="InterPro" id="IPR049453">
    <property type="entry name" value="Memb_transporter_dom"/>
</dbReference>
<evidence type="ECO:0000259" key="6">
    <source>
        <dbReference type="Pfam" id="PF13515"/>
    </source>
</evidence>
<dbReference type="GO" id="GO:0016020">
    <property type="term" value="C:membrane"/>
    <property type="evidence" value="ECO:0007669"/>
    <property type="project" value="UniProtKB-SubCell"/>
</dbReference>
<dbReference type="EMBL" id="FTNV01000001">
    <property type="protein sequence ID" value="SIR95066.1"/>
    <property type="molecule type" value="Genomic_DNA"/>
</dbReference>
<feature type="transmembrane region" description="Helical" evidence="5">
    <location>
        <begin position="230"/>
        <end position="249"/>
    </location>
</feature>
<feature type="transmembrane region" description="Helical" evidence="5">
    <location>
        <begin position="112"/>
        <end position="134"/>
    </location>
</feature>
<dbReference type="OrthoDB" id="7838578at2"/>
<comment type="subcellular location">
    <subcellularLocation>
        <location evidence="1">Membrane</location>
        <topology evidence="1">Multi-pass membrane protein</topology>
    </subcellularLocation>
</comment>
<feature type="domain" description="Integral membrane bound transporter" evidence="6">
    <location>
        <begin position="192"/>
        <end position="320"/>
    </location>
</feature>
<evidence type="ECO:0000256" key="1">
    <source>
        <dbReference type="ARBA" id="ARBA00004141"/>
    </source>
</evidence>
<keyword evidence="2 5" id="KW-0812">Transmembrane</keyword>
<accession>A0A1N7F441</accession>
<feature type="transmembrane region" description="Helical" evidence="5">
    <location>
        <begin position="15"/>
        <end position="34"/>
    </location>
</feature>
<feature type="transmembrane region" description="Helical" evidence="5">
    <location>
        <begin position="255"/>
        <end position="273"/>
    </location>
</feature>
<name>A0A1N7F441_9RHOB</name>
<proteinExistence type="predicted"/>
<gene>
    <name evidence="7" type="ORF">SAMN05421666_0731</name>
</gene>
<keyword evidence="8" id="KW-1185">Reference proteome</keyword>
<protein>
    <submittedName>
        <fullName evidence="7">Fusaric acid resistance protein-like</fullName>
    </submittedName>
</protein>
<evidence type="ECO:0000256" key="4">
    <source>
        <dbReference type="ARBA" id="ARBA00023136"/>
    </source>
</evidence>
<evidence type="ECO:0000256" key="5">
    <source>
        <dbReference type="SAM" id="Phobius"/>
    </source>
</evidence>
<feature type="transmembrane region" description="Helical" evidence="5">
    <location>
        <begin position="85"/>
        <end position="105"/>
    </location>
</feature>
<organism evidence="7 8">
    <name type="scientific">Roseovarius nanhaiticus</name>
    <dbReference type="NCBI Taxonomy" id="573024"/>
    <lineage>
        <taxon>Bacteria</taxon>
        <taxon>Pseudomonadati</taxon>
        <taxon>Pseudomonadota</taxon>
        <taxon>Alphaproteobacteria</taxon>
        <taxon>Rhodobacterales</taxon>
        <taxon>Roseobacteraceae</taxon>
        <taxon>Roseovarius</taxon>
    </lineage>
</organism>
<keyword evidence="4 5" id="KW-0472">Membrane</keyword>
<keyword evidence="3 5" id="KW-1133">Transmembrane helix</keyword>
<feature type="transmembrane region" description="Helical" evidence="5">
    <location>
        <begin position="140"/>
        <end position="158"/>
    </location>
</feature>
<evidence type="ECO:0000313" key="7">
    <source>
        <dbReference type="EMBL" id="SIR95066.1"/>
    </source>
</evidence>
<reference evidence="7 8" key="1">
    <citation type="submission" date="2017-01" db="EMBL/GenBank/DDBJ databases">
        <authorList>
            <person name="Mah S.A."/>
            <person name="Swanson W.J."/>
            <person name="Moy G.W."/>
            <person name="Vacquier V.D."/>
        </authorList>
    </citation>
    <scope>NUCLEOTIDE SEQUENCE [LARGE SCALE GENOMIC DNA]</scope>
    <source>
        <strain evidence="7 8">DSM 29590</strain>
    </source>
</reference>